<gene>
    <name evidence="1" type="ORF">BpHYR1_041895</name>
</gene>
<protein>
    <submittedName>
        <fullName evidence="1">Uncharacterized protein</fullName>
    </submittedName>
</protein>
<sequence length="61" mass="7637">MDMKQSKSGQKKRKNLKLFYQNTYMPRFFWKDTGMPKAYNKFDIFIQFKIWNWIILNDLNH</sequence>
<dbReference type="Proteomes" id="UP000276133">
    <property type="component" value="Unassembled WGS sequence"/>
</dbReference>
<organism evidence="1 2">
    <name type="scientific">Brachionus plicatilis</name>
    <name type="common">Marine rotifer</name>
    <name type="synonym">Brachionus muelleri</name>
    <dbReference type="NCBI Taxonomy" id="10195"/>
    <lineage>
        <taxon>Eukaryota</taxon>
        <taxon>Metazoa</taxon>
        <taxon>Spiralia</taxon>
        <taxon>Gnathifera</taxon>
        <taxon>Rotifera</taxon>
        <taxon>Eurotatoria</taxon>
        <taxon>Monogononta</taxon>
        <taxon>Pseudotrocha</taxon>
        <taxon>Ploima</taxon>
        <taxon>Brachionidae</taxon>
        <taxon>Brachionus</taxon>
    </lineage>
</organism>
<name>A0A3M7S1E5_BRAPC</name>
<accession>A0A3M7S1E5</accession>
<keyword evidence="2" id="KW-1185">Reference proteome</keyword>
<evidence type="ECO:0000313" key="1">
    <source>
        <dbReference type="EMBL" id="RNA29562.1"/>
    </source>
</evidence>
<reference evidence="1 2" key="1">
    <citation type="journal article" date="2018" name="Sci. Rep.">
        <title>Genomic signatures of local adaptation to the degree of environmental predictability in rotifers.</title>
        <authorList>
            <person name="Franch-Gras L."/>
            <person name="Hahn C."/>
            <person name="Garcia-Roger E.M."/>
            <person name="Carmona M.J."/>
            <person name="Serra M."/>
            <person name="Gomez A."/>
        </authorList>
    </citation>
    <scope>NUCLEOTIDE SEQUENCE [LARGE SCALE GENOMIC DNA]</scope>
    <source>
        <strain evidence="1">HYR1</strain>
    </source>
</reference>
<dbReference type="EMBL" id="REGN01002201">
    <property type="protein sequence ID" value="RNA29562.1"/>
    <property type="molecule type" value="Genomic_DNA"/>
</dbReference>
<dbReference type="AlphaFoldDB" id="A0A3M7S1E5"/>
<comment type="caution">
    <text evidence="1">The sequence shown here is derived from an EMBL/GenBank/DDBJ whole genome shotgun (WGS) entry which is preliminary data.</text>
</comment>
<proteinExistence type="predicted"/>
<evidence type="ECO:0000313" key="2">
    <source>
        <dbReference type="Proteomes" id="UP000276133"/>
    </source>
</evidence>